<sequence>MSGNFRKALGPIHGRIKTYIKKYKEIAPVGFDASKLTPEGKAKTATAIKRLCKKLAKAISDAEKYLEKWVHLISTSSAEESQIEIKAREKFFQDYGSIPDTLKLAEEVLDDGENLLETLGASVTTSSESDQLSTTSNSVILDSVNVLVSASSPATPTATVFPAGQLQVTTSLSLTTTTPTLPTTTTTMTTSVASVPVVAKTISTTSSTVIHSQPPPSSNLNVFYPVSTPAYKTPAANIPQPALQNVTAASTTIDPYPLLPQPVTPHTVVPLTTGFPTTNYYTTPTATFTPPPGYVTPASLKAMVANFHNFQPLTQAELALLPHVKLDTFDGDLLKFFAWWQLFFSIIHSKSLDNVVKFQILKNHLCGPAADLISGFEITGQNYITAINTLLDTYGSSSPSRHSLRTQIFRIPPISGTRRPEDISSCRTIIKLYRQLVNHGDPCDNEWAGQIIEQKLPRSTLSELYKEFPEDTPLDAPKILDKLKELLNMNNESKTLTEKTGLMNMFEEQRLIH</sequence>
<name>A0AC34FMX7_9BILA</name>
<reference evidence="2" key="1">
    <citation type="submission" date="2022-11" db="UniProtKB">
        <authorList>
            <consortium name="WormBaseParasite"/>
        </authorList>
    </citation>
    <scope>IDENTIFICATION</scope>
</reference>
<accession>A0AC34FMX7</accession>
<evidence type="ECO:0000313" key="2">
    <source>
        <dbReference type="WBParaSite" id="ES5_v2.g18405.t1"/>
    </source>
</evidence>
<protein>
    <submittedName>
        <fullName evidence="2">Uncharacterized protein</fullName>
    </submittedName>
</protein>
<proteinExistence type="predicted"/>
<dbReference type="Proteomes" id="UP000887579">
    <property type="component" value="Unplaced"/>
</dbReference>
<organism evidence="1 2">
    <name type="scientific">Panagrolaimus sp. ES5</name>
    <dbReference type="NCBI Taxonomy" id="591445"/>
    <lineage>
        <taxon>Eukaryota</taxon>
        <taxon>Metazoa</taxon>
        <taxon>Ecdysozoa</taxon>
        <taxon>Nematoda</taxon>
        <taxon>Chromadorea</taxon>
        <taxon>Rhabditida</taxon>
        <taxon>Tylenchina</taxon>
        <taxon>Panagrolaimomorpha</taxon>
        <taxon>Panagrolaimoidea</taxon>
        <taxon>Panagrolaimidae</taxon>
        <taxon>Panagrolaimus</taxon>
    </lineage>
</organism>
<evidence type="ECO:0000313" key="1">
    <source>
        <dbReference type="Proteomes" id="UP000887579"/>
    </source>
</evidence>
<dbReference type="WBParaSite" id="ES5_v2.g18405.t1">
    <property type="protein sequence ID" value="ES5_v2.g18405.t1"/>
    <property type="gene ID" value="ES5_v2.g18405"/>
</dbReference>